<dbReference type="Pfam" id="PF02525">
    <property type="entry name" value="Flavodoxin_2"/>
    <property type="match status" value="1"/>
</dbReference>
<dbReference type="Gene3D" id="3.40.50.360">
    <property type="match status" value="1"/>
</dbReference>
<dbReference type="AlphaFoldDB" id="A0A3M0C5Y0"/>
<sequence length="191" mass="20840">MSRVTIIIGHPDPSPERFCRALSLAYENGAKETGHDVRILDVAALGLPPLMNAAQWRTDPGPDITGAQTAIEWADHLVIVYPLWLGTMPAALKAFFEQVMRPGFALSSGDSGYPKGLLKGRSARIVVTMGMPALAYRLFYRAHSLKSLERNILKFCGIGPVRESLVGMVEGSAASRSRWLAKMHRHGTKAS</sequence>
<dbReference type="InterPro" id="IPR051545">
    <property type="entry name" value="NAD(P)H_dehydrogenase_qn"/>
</dbReference>
<dbReference type="EMBL" id="REFR01000013">
    <property type="protein sequence ID" value="RMB04632.1"/>
    <property type="molecule type" value="Genomic_DNA"/>
</dbReference>
<evidence type="ECO:0000313" key="4">
    <source>
        <dbReference type="EMBL" id="RMB04632.1"/>
    </source>
</evidence>
<comment type="caution">
    <text evidence="4">The sequence shown here is derived from an EMBL/GenBank/DDBJ whole genome shotgun (WGS) entry which is preliminary data.</text>
</comment>
<comment type="similarity">
    <text evidence="1">Belongs to the NAD(P)H dehydrogenase (quinone) family.</text>
</comment>
<keyword evidence="5" id="KW-1185">Reference proteome</keyword>
<name>A0A3M0C5Y0_9PROT</name>
<evidence type="ECO:0000256" key="2">
    <source>
        <dbReference type="ARBA" id="ARBA00023002"/>
    </source>
</evidence>
<dbReference type="GO" id="GO:0005829">
    <property type="term" value="C:cytosol"/>
    <property type="evidence" value="ECO:0007669"/>
    <property type="project" value="TreeGrafter"/>
</dbReference>
<proteinExistence type="inferred from homology"/>
<protein>
    <submittedName>
        <fullName evidence="4">Putative NADPH-quinone reductase</fullName>
    </submittedName>
</protein>
<dbReference type="OrthoDB" id="9798454at2"/>
<keyword evidence="2" id="KW-0560">Oxidoreductase</keyword>
<reference evidence="4 5" key="1">
    <citation type="submission" date="2018-10" db="EMBL/GenBank/DDBJ databases">
        <title>Genomic Encyclopedia of Archaeal and Bacterial Type Strains, Phase II (KMG-II): from individual species to whole genera.</title>
        <authorList>
            <person name="Goeker M."/>
        </authorList>
    </citation>
    <scope>NUCLEOTIDE SEQUENCE [LARGE SCALE GENOMIC DNA]</scope>
    <source>
        <strain evidence="4 5">DSM 25217</strain>
    </source>
</reference>
<feature type="domain" description="Flavodoxin-like fold" evidence="3">
    <location>
        <begin position="3"/>
        <end position="172"/>
    </location>
</feature>
<dbReference type="GO" id="GO:0003955">
    <property type="term" value="F:NAD(P)H dehydrogenase (quinone) activity"/>
    <property type="evidence" value="ECO:0007669"/>
    <property type="project" value="TreeGrafter"/>
</dbReference>
<dbReference type="InParanoid" id="A0A3M0C5Y0"/>
<dbReference type="InterPro" id="IPR029039">
    <property type="entry name" value="Flavoprotein-like_sf"/>
</dbReference>
<evidence type="ECO:0000256" key="1">
    <source>
        <dbReference type="ARBA" id="ARBA00006252"/>
    </source>
</evidence>
<evidence type="ECO:0000259" key="3">
    <source>
        <dbReference type="Pfam" id="PF02525"/>
    </source>
</evidence>
<accession>A0A3M0C5Y0</accession>
<organism evidence="4 5">
    <name type="scientific">Eilatimonas milleporae</name>
    <dbReference type="NCBI Taxonomy" id="911205"/>
    <lineage>
        <taxon>Bacteria</taxon>
        <taxon>Pseudomonadati</taxon>
        <taxon>Pseudomonadota</taxon>
        <taxon>Alphaproteobacteria</taxon>
        <taxon>Kordiimonadales</taxon>
        <taxon>Kordiimonadaceae</taxon>
        <taxon>Eilatimonas</taxon>
    </lineage>
</organism>
<dbReference type="SUPFAM" id="SSF52218">
    <property type="entry name" value="Flavoproteins"/>
    <property type="match status" value="1"/>
</dbReference>
<evidence type="ECO:0000313" key="5">
    <source>
        <dbReference type="Proteomes" id="UP000271227"/>
    </source>
</evidence>
<dbReference type="PANTHER" id="PTHR10204">
    <property type="entry name" value="NAD P H OXIDOREDUCTASE-RELATED"/>
    <property type="match status" value="1"/>
</dbReference>
<gene>
    <name evidence="4" type="ORF">BXY39_2902</name>
</gene>
<dbReference type="RefSeq" id="WP_121939550.1">
    <property type="nucleotide sequence ID" value="NZ_REFR01000013.1"/>
</dbReference>
<dbReference type="PANTHER" id="PTHR10204:SF34">
    <property type="entry name" value="NAD(P)H DEHYDROGENASE [QUINONE] 1 ISOFORM 1"/>
    <property type="match status" value="1"/>
</dbReference>
<dbReference type="InterPro" id="IPR003680">
    <property type="entry name" value="Flavodoxin_fold"/>
</dbReference>
<dbReference type="Proteomes" id="UP000271227">
    <property type="component" value="Unassembled WGS sequence"/>
</dbReference>